<reference evidence="3" key="1">
    <citation type="submission" date="2019-08" db="EMBL/GenBank/DDBJ databases">
        <authorList>
            <person name="Kucharzyk K."/>
            <person name="Murdoch R.W."/>
            <person name="Higgins S."/>
            <person name="Loffler F."/>
        </authorList>
    </citation>
    <scope>NUCLEOTIDE SEQUENCE</scope>
</reference>
<dbReference type="AlphaFoldDB" id="A0A644YLH7"/>
<dbReference type="Pfam" id="PF02113">
    <property type="entry name" value="Peptidase_S13"/>
    <property type="match status" value="1"/>
</dbReference>
<evidence type="ECO:0000256" key="2">
    <source>
        <dbReference type="ARBA" id="ARBA00022801"/>
    </source>
</evidence>
<keyword evidence="3" id="KW-0645">Protease</keyword>
<dbReference type="InterPro" id="IPR000667">
    <property type="entry name" value="Peptidase_S13"/>
</dbReference>
<evidence type="ECO:0000313" key="3">
    <source>
        <dbReference type="EMBL" id="MPM28848.1"/>
    </source>
</evidence>
<comment type="caution">
    <text evidence="3">The sequence shown here is derived from an EMBL/GenBank/DDBJ whole genome shotgun (WGS) entry which is preliminary data.</text>
</comment>
<sequence>MDAKEFNAPGEYELTMISETLSEPLHRIVNVTNRISNNFYAETLLKMIGKKMTGTGSYDSARVAVVKVLGEMDVPVRGFTQSDGSGLSRMNLVSPRFFCHYYAALEKSEVFPYFFNSLPVPGGPGTLKSVLQNQDQKRKQRIHAKSGSLGNVRCYAGYVVRANGEHLYFAILANNYPARTAQMQVGIEGFMNELTKY</sequence>
<keyword evidence="2 3" id="KW-0378">Hydrolase</keyword>
<name>A0A644YLH7_9ZZZZ</name>
<dbReference type="InterPro" id="IPR012338">
    <property type="entry name" value="Beta-lactam/transpept-like"/>
</dbReference>
<gene>
    <name evidence="3" type="primary">dacC_6</name>
    <name evidence="3" type="ORF">SDC9_75379</name>
</gene>
<dbReference type="GO" id="GO:0006508">
    <property type="term" value="P:proteolysis"/>
    <property type="evidence" value="ECO:0007669"/>
    <property type="project" value="InterPro"/>
</dbReference>
<organism evidence="3">
    <name type="scientific">bioreactor metagenome</name>
    <dbReference type="NCBI Taxonomy" id="1076179"/>
    <lineage>
        <taxon>unclassified sequences</taxon>
        <taxon>metagenomes</taxon>
        <taxon>ecological metagenomes</taxon>
    </lineage>
</organism>
<protein>
    <submittedName>
        <fullName evidence="3">D-alanyl-D-alanine carboxypeptidase DacC</fullName>
        <ecNumber evidence="3">3.4.16.4</ecNumber>
    </submittedName>
</protein>
<comment type="similarity">
    <text evidence="1">Belongs to the peptidase S13 family.</text>
</comment>
<dbReference type="EMBL" id="VSSQ01005362">
    <property type="protein sequence ID" value="MPM28848.1"/>
    <property type="molecule type" value="Genomic_DNA"/>
</dbReference>
<evidence type="ECO:0000256" key="1">
    <source>
        <dbReference type="ARBA" id="ARBA00006096"/>
    </source>
</evidence>
<proteinExistence type="inferred from homology"/>
<dbReference type="EC" id="3.4.16.4" evidence="3"/>
<dbReference type="GO" id="GO:0009002">
    <property type="term" value="F:serine-type D-Ala-D-Ala carboxypeptidase activity"/>
    <property type="evidence" value="ECO:0007669"/>
    <property type="project" value="UniProtKB-EC"/>
</dbReference>
<dbReference type="Gene3D" id="3.40.710.10">
    <property type="entry name" value="DD-peptidase/beta-lactamase superfamily"/>
    <property type="match status" value="1"/>
</dbReference>
<accession>A0A644YLH7</accession>
<dbReference type="PRINTS" id="PR00922">
    <property type="entry name" value="DADACBPTASE3"/>
</dbReference>
<dbReference type="GO" id="GO:0000270">
    <property type="term" value="P:peptidoglycan metabolic process"/>
    <property type="evidence" value="ECO:0007669"/>
    <property type="project" value="TreeGrafter"/>
</dbReference>
<keyword evidence="3" id="KW-0121">Carboxypeptidase</keyword>
<dbReference type="PANTHER" id="PTHR30023:SF0">
    <property type="entry name" value="PENICILLIN-SENSITIVE CARBOXYPEPTIDASE A"/>
    <property type="match status" value="1"/>
</dbReference>
<dbReference type="SUPFAM" id="SSF56601">
    <property type="entry name" value="beta-lactamase/transpeptidase-like"/>
    <property type="match status" value="1"/>
</dbReference>
<dbReference type="PANTHER" id="PTHR30023">
    <property type="entry name" value="D-ALANYL-D-ALANINE CARBOXYPEPTIDASE"/>
    <property type="match status" value="1"/>
</dbReference>